<evidence type="ECO:0000313" key="1">
    <source>
        <dbReference type="EMBL" id="GGY68664.1"/>
    </source>
</evidence>
<dbReference type="Proteomes" id="UP000619761">
    <property type="component" value="Unassembled WGS sequence"/>
</dbReference>
<keyword evidence="2" id="KW-1185">Reference proteome</keyword>
<proteinExistence type="predicted"/>
<sequence length="194" mass="22420">MSLPKQVREWLIPLHEDQQTLAEAYAQMKAIALQQESIPLLVQLVENPKYDLPGIDIFSGATDLATHDYIHILLGRGVLPKDEAFVIGFTMGSTKQVGEWEEKLYGLFTKHFYPKNYRFSDEDFQIYKDAVRLGYISNCQPLNKVDYPSLAHLSIKEARGKIGIEADLLRAYYKIEARRYPESYESQRLIRSYP</sequence>
<gene>
    <name evidence="1" type="ORF">GCM10011613_11150</name>
</gene>
<comment type="caution">
    <text evidence="1">The sequence shown here is derived from an EMBL/GenBank/DDBJ whole genome shotgun (WGS) entry which is preliminary data.</text>
</comment>
<protein>
    <submittedName>
        <fullName evidence="1">Uncharacterized protein</fullName>
    </submittedName>
</protein>
<accession>A0ABQ3AVJ8</accession>
<dbReference type="EMBL" id="BMYZ01000001">
    <property type="protein sequence ID" value="GGY68664.1"/>
    <property type="molecule type" value="Genomic_DNA"/>
</dbReference>
<name>A0ABQ3AVJ8_9GAMM</name>
<dbReference type="RefSeq" id="WP_189416595.1">
    <property type="nucleotide sequence ID" value="NZ_BMYZ01000001.1"/>
</dbReference>
<evidence type="ECO:0000313" key="2">
    <source>
        <dbReference type="Proteomes" id="UP000619761"/>
    </source>
</evidence>
<organism evidence="1 2">
    <name type="scientific">Cellvibrio zantedeschiae</name>
    <dbReference type="NCBI Taxonomy" id="1237077"/>
    <lineage>
        <taxon>Bacteria</taxon>
        <taxon>Pseudomonadati</taxon>
        <taxon>Pseudomonadota</taxon>
        <taxon>Gammaproteobacteria</taxon>
        <taxon>Cellvibrionales</taxon>
        <taxon>Cellvibrionaceae</taxon>
        <taxon>Cellvibrio</taxon>
    </lineage>
</organism>
<reference evidence="2" key="1">
    <citation type="journal article" date="2019" name="Int. J. Syst. Evol. Microbiol.">
        <title>The Global Catalogue of Microorganisms (GCM) 10K type strain sequencing project: providing services to taxonomists for standard genome sequencing and annotation.</title>
        <authorList>
            <consortium name="The Broad Institute Genomics Platform"/>
            <consortium name="The Broad Institute Genome Sequencing Center for Infectious Disease"/>
            <person name="Wu L."/>
            <person name="Ma J."/>
        </authorList>
    </citation>
    <scope>NUCLEOTIDE SEQUENCE [LARGE SCALE GENOMIC DNA]</scope>
    <source>
        <strain evidence="2">KCTC 32239</strain>
    </source>
</reference>